<evidence type="ECO:0000256" key="2">
    <source>
        <dbReference type="SAM" id="Phobius"/>
    </source>
</evidence>
<proteinExistence type="predicted"/>
<comment type="caution">
    <text evidence="3">The sequence shown here is derived from an EMBL/GenBank/DDBJ whole genome shotgun (WGS) entry which is preliminary data.</text>
</comment>
<reference evidence="3 4" key="1">
    <citation type="submission" date="2015-10" db="EMBL/GenBank/DDBJ databases">
        <title>The cercosporin biosynthetic gene cluster was horizontally transferred to several fungal lineages and shown to be expanded in Cercospora beticola based on microsynteny with recipient genomes.</title>
        <authorList>
            <person name="De Jonge R."/>
            <person name="Ebert M.K."/>
            <person name="Suttle J.C."/>
            <person name="Jurick Ii W.M."/>
            <person name="Secor G.A."/>
            <person name="Thomma B.P."/>
            <person name="Van De Peer Y."/>
            <person name="Bolton M.D."/>
        </authorList>
    </citation>
    <scope>NUCLEOTIDE SEQUENCE [LARGE SCALE GENOMIC DNA]</scope>
    <source>
        <strain evidence="3 4">09-40</strain>
    </source>
</reference>
<feature type="transmembrane region" description="Helical" evidence="2">
    <location>
        <begin position="39"/>
        <end position="59"/>
    </location>
</feature>
<feature type="region of interest" description="Disordered" evidence="1">
    <location>
        <begin position="1"/>
        <end position="27"/>
    </location>
</feature>
<protein>
    <submittedName>
        <fullName evidence="3">Uncharacterized protein</fullName>
    </submittedName>
</protein>
<evidence type="ECO:0000256" key="1">
    <source>
        <dbReference type="SAM" id="MobiDB-lite"/>
    </source>
</evidence>
<name>A0A2G5HUT1_CERBT</name>
<keyword evidence="2" id="KW-0812">Transmembrane</keyword>
<keyword evidence="2" id="KW-0472">Membrane</keyword>
<accession>A0A2G5HUT1</accession>
<gene>
    <name evidence="3" type="ORF">CB0940_10547</name>
</gene>
<evidence type="ECO:0000313" key="3">
    <source>
        <dbReference type="EMBL" id="PIA96278.1"/>
    </source>
</evidence>
<dbReference type="EMBL" id="LKMD01000103">
    <property type="protein sequence ID" value="PIA96278.1"/>
    <property type="molecule type" value="Genomic_DNA"/>
</dbReference>
<keyword evidence="2" id="KW-1133">Transmembrane helix</keyword>
<sequence length="105" mass="11890">MGSERSTYEDLARRQRNGELKEAEHRPEYRRHGCPHLRFALLILAICSEFVWLAGFLFWTGATQKKNKTSSLTELLCPKMRLQHAAAHSPTMDVLYSKQGGTGGV</sequence>
<evidence type="ECO:0000313" key="4">
    <source>
        <dbReference type="Proteomes" id="UP000230605"/>
    </source>
</evidence>
<dbReference type="AlphaFoldDB" id="A0A2G5HUT1"/>
<organism evidence="3 4">
    <name type="scientific">Cercospora beticola</name>
    <name type="common">Sugarbeet leaf spot fungus</name>
    <dbReference type="NCBI Taxonomy" id="122368"/>
    <lineage>
        <taxon>Eukaryota</taxon>
        <taxon>Fungi</taxon>
        <taxon>Dikarya</taxon>
        <taxon>Ascomycota</taxon>
        <taxon>Pezizomycotina</taxon>
        <taxon>Dothideomycetes</taxon>
        <taxon>Dothideomycetidae</taxon>
        <taxon>Mycosphaerellales</taxon>
        <taxon>Mycosphaerellaceae</taxon>
        <taxon>Cercospora</taxon>
    </lineage>
</organism>
<dbReference type="Proteomes" id="UP000230605">
    <property type="component" value="Chromosome 8"/>
</dbReference>